<dbReference type="InterPro" id="IPR036108">
    <property type="entry name" value="4pyrrol_syn_uPrphyn_synt_sf"/>
</dbReference>
<dbReference type="InterPro" id="IPR039793">
    <property type="entry name" value="UROS/Hem4"/>
</dbReference>
<dbReference type="SUPFAM" id="SSF69618">
    <property type="entry name" value="HemD-like"/>
    <property type="match status" value="1"/>
</dbReference>
<reference evidence="3 5" key="2">
    <citation type="submission" date="2019-07" db="EMBL/GenBank/DDBJ databases">
        <title>Genomic Encyclopedia of Archaeal and Bacterial Type Strains, Phase II (KMG-II): from individual species to whole genera.</title>
        <authorList>
            <person name="Goeker M."/>
        </authorList>
    </citation>
    <scope>NUCLEOTIDE SEQUENCE [LARGE SCALE GENOMIC DNA]</scope>
    <source>
        <strain evidence="3 5">DSM 3754</strain>
    </source>
</reference>
<dbReference type="PANTHER" id="PTHR40082:SF1">
    <property type="entry name" value="BLR5956 PROTEIN"/>
    <property type="match status" value="1"/>
</dbReference>
<feature type="domain" description="Tetrapyrrole biosynthesis uroporphyrinogen III synthase" evidence="1">
    <location>
        <begin position="17"/>
        <end position="231"/>
    </location>
</feature>
<dbReference type="NCBIfam" id="NF004587">
    <property type="entry name" value="PRK05928.2-5"/>
    <property type="match status" value="1"/>
</dbReference>
<evidence type="ECO:0000313" key="4">
    <source>
        <dbReference type="Proteomes" id="UP000296216"/>
    </source>
</evidence>
<reference evidence="2 4" key="1">
    <citation type="journal article" date="2019" name="Microbiol. Resour. Announc.">
        <title>The Genome Sequence of the Halobacterium salinarum Type Strain Is Closely Related to That of Laboratory Strains NRC-1 and R1.</title>
        <authorList>
            <person name="Pfeiffer F."/>
            <person name="Marchfelder A."/>
            <person name="Habermann B."/>
            <person name="Dyall-Smith M.L."/>
        </authorList>
    </citation>
    <scope>NUCLEOTIDE SEQUENCE [LARGE SCALE GENOMIC DNA]</scope>
    <source>
        <strain evidence="2">91-R6</strain>
        <strain evidence="4">ATCC 33171 / DSM 3754 / JCM 8978 / NBRC 102687 / NCIMB 764 / 91-R6</strain>
    </source>
</reference>
<evidence type="ECO:0000259" key="1">
    <source>
        <dbReference type="Pfam" id="PF02602"/>
    </source>
</evidence>
<dbReference type="GO" id="GO:0004852">
    <property type="term" value="F:uroporphyrinogen-III synthase activity"/>
    <property type="evidence" value="ECO:0007669"/>
    <property type="project" value="UniProtKB-EC"/>
</dbReference>
<name>A0A4D6GW42_HALS9</name>
<reference evidence="2" key="3">
    <citation type="journal article" name="MicrobiologyOpen">
        <title>Whole-genome comparison between the type strain of Halobacterium salinarum (DSM 3754(T)) and the laboratory strains R1 and NRC-1.</title>
        <authorList>
            <person name="Pfeiffer F."/>
            <person name="Losensky G."/>
            <person name="Marchfelder A."/>
            <person name="Habermann B."/>
            <person name="Dyall-Smith M."/>
        </authorList>
    </citation>
    <scope>NUCLEOTIDE SEQUENCE</scope>
    <source>
        <strain evidence="2">91-R6</strain>
    </source>
</reference>
<dbReference type="EMBL" id="CP038631">
    <property type="protein sequence ID" value="QCC45935.1"/>
    <property type="molecule type" value="Genomic_DNA"/>
</dbReference>
<organism evidence="2 4">
    <name type="scientific">Halobacterium salinarum (strain ATCC 33171 / DSM 3754 / JCM 8978 / NBRC 102687 / NCIMB 764 / 91-R6)</name>
    <dbReference type="NCBI Taxonomy" id="2597657"/>
    <lineage>
        <taxon>Archaea</taxon>
        <taxon>Methanobacteriati</taxon>
        <taxon>Methanobacteriota</taxon>
        <taxon>Stenosarchaea group</taxon>
        <taxon>Halobacteria</taxon>
        <taxon>Halobacteriales</taxon>
        <taxon>Halobacteriaceae</taxon>
        <taxon>Halobacterium</taxon>
    </lineage>
</organism>
<dbReference type="InterPro" id="IPR003754">
    <property type="entry name" value="4pyrrol_synth_uPrphyn_synth"/>
</dbReference>
<dbReference type="Gene3D" id="3.40.50.10090">
    <property type="match status" value="2"/>
</dbReference>
<evidence type="ECO:0000313" key="3">
    <source>
        <dbReference type="EMBL" id="TYO82192.1"/>
    </source>
</evidence>
<sequence>MNAAVFRPDDDRIADAVALLDDLGAVPVPDPMLAVDPTGAVPRGDGAVVVVTSKTGVELAADSGWTPGGGRLAAIGPATADACREAGWTVDVVPEEYTSAGLVAALDGDIDGARVEVARSDHGSAVLTDGLAEAGAYVHETVLYALTRPAGAGDSTELAAAGDLDAALFTSSLTVEHWLAAARERGIESAAREGLADATVGAIGPPTAETAADHGISVDVVPDDAGFEALARATIEDA</sequence>
<proteinExistence type="predicted"/>
<dbReference type="GO" id="GO:0006780">
    <property type="term" value="P:uroporphyrinogen III biosynthetic process"/>
    <property type="evidence" value="ECO:0007669"/>
    <property type="project" value="InterPro"/>
</dbReference>
<dbReference type="PANTHER" id="PTHR40082">
    <property type="entry name" value="BLR5956 PROTEIN"/>
    <property type="match status" value="1"/>
</dbReference>
<dbReference type="AlphaFoldDB" id="A0A4D6GW42"/>
<keyword evidence="2" id="KW-0456">Lyase</keyword>
<dbReference type="Pfam" id="PF02602">
    <property type="entry name" value="HEM4"/>
    <property type="match status" value="1"/>
</dbReference>
<evidence type="ECO:0000313" key="2">
    <source>
        <dbReference type="EMBL" id="QCC45935.1"/>
    </source>
</evidence>
<dbReference type="Proteomes" id="UP000323075">
    <property type="component" value="Unassembled WGS sequence"/>
</dbReference>
<dbReference type="EC" id="4.2.1.75" evidence="2"/>
<gene>
    <name evidence="2" type="primary">hemD</name>
    <name evidence="3" type="ORF">APQ99_00710</name>
    <name evidence="2" type="ORF">HBSAL_11465</name>
</gene>
<dbReference type="Proteomes" id="UP000296216">
    <property type="component" value="Chromosome"/>
</dbReference>
<dbReference type="CDD" id="cd06578">
    <property type="entry name" value="HemD"/>
    <property type="match status" value="1"/>
</dbReference>
<dbReference type="EMBL" id="VRYN01000001">
    <property type="protein sequence ID" value="TYO82192.1"/>
    <property type="molecule type" value="Genomic_DNA"/>
</dbReference>
<accession>A0A4D6GW42</accession>
<protein>
    <submittedName>
        <fullName evidence="2">Uroporphyrinogen-III synthase</fullName>
        <ecNumber evidence="2">4.2.1.75</ecNumber>
    </submittedName>
</protein>
<evidence type="ECO:0000313" key="5">
    <source>
        <dbReference type="Proteomes" id="UP000323075"/>
    </source>
</evidence>